<sequence>MQDETMEVRSERNAGARRRTVDVIIPTYKPDKKFSRLLRMLELQTYPIRRIIVMNTEKSYWNDKGYEGIKGLEVHHLTKAEFDHGRTRNQGARYSRADIMVFMTDDAVPADNQLIEQLMAAFDRRGPLGESVIMAYARQLADKDCGLAERYTRSFNYPDQSRVKTRADLKELGIKTFFASNVCCAYDREKFWFQGGFTDKTIFNEDMIFAGRAVLEDDYAVAYVAEARVVHSHNYGCMAQFHRNFDLAVSQADHPELFSAVRSESEGIRLVKQTARYLVKQRRPWLVPGMFVKSGFKYLGYRVGKCYRLLPRALVLRCTMNKEYWSRV</sequence>
<comment type="pathway">
    <text evidence="1">Cell wall biogenesis; cell wall polysaccharide biosynthesis.</text>
</comment>
<keyword evidence="4 6" id="KW-0808">Transferase</keyword>
<proteinExistence type="inferred from homology"/>
<dbReference type="STRING" id="460384.SAMN05216313_14224"/>
<dbReference type="Gene3D" id="3.90.550.10">
    <property type="entry name" value="Spore Coat Polysaccharide Biosynthesis Protein SpsA, Chain A"/>
    <property type="match status" value="1"/>
</dbReference>
<dbReference type="PANTHER" id="PTHR43179">
    <property type="entry name" value="RHAMNOSYLTRANSFERASE WBBL"/>
    <property type="match status" value="1"/>
</dbReference>
<keyword evidence="7" id="KW-1185">Reference proteome</keyword>
<evidence type="ECO:0000259" key="5">
    <source>
        <dbReference type="Pfam" id="PF00535"/>
    </source>
</evidence>
<dbReference type="InterPro" id="IPR001173">
    <property type="entry name" value="Glyco_trans_2-like"/>
</dbReference>
<comment type="similarity">
    <text evidence="2">Belongs to the glycosyltransferase 2 family.</text>
</comment>
<dbReference type="SUPFAM" id="SSF53448">
    <property type="entry name" value="Nucleotide-diphospho-sugar transferases"/>
    <property type="match status" value="1"/>
</dbReference>
<dbReference type="GeneID" id="93276068"/>
<feature type="domain" description="Glycosyltransferase 2-like" evidence="5">
    <location>
        <begin position="23"/>
        <end position="192"/>
    </location>
</feature>
<evidence type="ECO:0000256" key="2">
    <source>
        <dbReference type="ARBA" id="ARBA00006739"/>
    </source>
</evidence>
<dbReference type="CDD" id="cd00761">
    <property type="entry name" value="Glyco_tranf_GTA_type"/>
    <property type="match status" value="1"/>
</dbReference>
<name>A0A1I0K378_9FIRM</name>
<dbReference type="RefSeq" id="WP_182481702.1">
    <property type="nucleotide sequence ID" value="NZ_CABJCG010000023.1"/>
</dbReference>
<organism evidence="6 7">
    <name type="scientific">Enterocloster lavalensis</name>
    <dbReference type="NCBI Taxonomy" id="460384"/>
    <lineage>
        <taxon>Bacteria</taxon>
        <taxon>Bacillati</taxon>
        <taxon>Bacillota</taxon>
        <taxon>Clostridia</taxon>
        <taxon>Lachnospirales</taxon>
        <taxon>Lachnospiraceae</taxon>
        <taxon>Enterocloster</taxon>
    </lineage>
</organism>
<evidence type="ECO:0000256" key="4">
    <source>
        <dbReference type="ARBA" id="ARBA00022679"/>
    </source>
</evidence>
<evidence type="ECO:0000313" key="6">
    <source>
        <dbReference type="EMBL" id="SEU17372.1"/>
    </source>
</evidence>
<gene>
    <name evidence="6" type="ORF">SAMN05216313_14224</name>
</gene>
<dbReference type="InterPro" id="IPR029044">
    <property type="entry name" value="Nucleotide-diphossugar_trans"/>
</dbReference>
<accession>A0A1I0K378</accession>
<dbReference type="Proteomes" id="UP000198508">
    <property type="component" value="Unassembled WGS sequence"/>
</dbReference>
<evidence type="ECO:0000313" key="7">
    <source>
        <dbReference type="Proteomes" id="UP000198508"/>
    </source>
</evidence>
<dbReference type="GO" id="GO:0016757">
    <property type="term" value="F:glycosyltransferase activity"/>
    <property type="evidence" value="ECO:0007669"/>
    <property type="project" value="UniProtKB-KW"/>
</dbReference>
<keyword evidence="3" id="KW-0328">Glycosyltransferase</keyword>
<evidence type="ECO:0000256" key="1">
    <source>
        <dbReference type="ARBA" id="ARBA00004776"/>
    </source>
</evidence>
<reference evidence="7" key="1">
    <citation type="submission" date="2016-10" db="EMBL/GenBank/DDBJ databases">
        <authorList>
            <person name="Varghese N."/>
            <person name="Submissions S."/>
        </authorList>
    </citation>
    <scope>NUCLEOTIDE SEQUENCE [LARGE SCALE GENOMIC DNA]</scope>
    <source>
        <strain evidence="7">NLAE-zl-G277</strain>
    </source>
</reference>
<dbReference type="PANTHER" id="PTHR43179:SF12">
    <property type="entry name" value="GALACTOFURANOSYLTRANSFERASE GLFT2"/>
    <property type="match status" value="1"/>
</dbReference>
<protein>
    <submittedName>
        <fullName evidence="6">Rhamnosyltransferase</fullName>
    </submittedName>
</protein>
<dbReference type="Pfam" id="PF00535">
    <property type="entry name" value="Glycos_transf_2"/>
    <property type="match status" value="1"/>
</dbReference>
<evidence type="ECO:0000256" key="3">
    <source>
        <dbReference type="ARBA" id="ARBA00022676"/>
    </source>
</evidence>
<dbReference type="EMBL" id="FOIM01000042">
    <property type="protein sequence ID" value="SEU17372.1"/>
    <property type="molecule type" value="Genomic_DNA"/>
</dbReference>
<dbReference type="AlphaFoldDB" id="A0A1I0K378"/>